<sequence length="180" mass="20704">MSSNKDEMLICPFDASHTIRRIRMAVHLQRCERNHAGSKMVRCPFNSTHLMEADEIKKHCENCPDRLKFEDFLSADKKPKVALCHQVSGKIRCPHDEAKANGEKRQNRSESAPHADIDKENKGDVGCTENWDDEPDVPTYDPRANWNDKFLILNPQGLSPAAKRAFREQERNRFLSNGKF</sequence>
<keyword evidence="1" id="KW-0479">Metal-binding</keyword>
<accession>A0A6I8VEE1</accession>
<dbReference type="AlphaFoldDB" id="A0A6I8VEE1"/>
<evidence type="ECO:0000256" key="2">
    <source>
        <dbReference type="ARBA" id="ARBA00022771"/>
    </source>
</evidence>
<keyword evidence="2" id="KW-0863">Zinc-finger</keyword>
<evidence type="ECO:0000259" key="5">
    <source>
        <dbReference type="PROSITE" id="PS51800"/>
    </source>
</evidence>
<evidence type="ECO:0000256" key="1">
    <source>
        <dbReference type="ARBA" id="ARBA00022723"/>
    </source>
</evidence>
<dbReference type="GO" id="GO:0008270">
    <property type="term" value="F:zinc ion binding"/>
    <property type="evidence" value="ECO:0007669"/>
    <property type="project" value="UniProtKB-KW"/>
</dbReference>
<evidence type="ECO:0000256" key="4">
    <source>
        <dbReference type="SAM" id="MobiDB-lite"/>
    </source>
</evidence>
<dbReference type="Proteomes" id="UP000001819">
    <property type="component" value="Chromosome 3"/>
</dbReference>
<evidence type="ECO:0000256" key="3">
    <source>
        <dbReference type="ARBA" id="ARBA00022833"/>
    </source>
</evidence>
<dbReference type="InterPro" id="IPR022776">
    <property type="entry name" value="TRM13/UPF0224_CHHC_Znf_dom"/>
</dbReference>
<organism evidence="6 7">
    <name type="scientific">Drosophila pseudoobscura pseudoobscura</name>
    <name type="common">Fruit fly</name>
    <dbReference type="NCBI Taxonomy" id="46245"/>
    <lineage>
        <taxon>Eukaryota</taxon>
        <taxon>Metazoa</taxon>
        <taxon>Ecdysozoa</taxon>
        <taxon>Arthropoda</taxon>
        <taxon>Hexapoda</taxon>
        <taxon>Insecta</taxon>
        <taxon>Pterygota</taxon>
        <taxon>Neoptera</taxon>
        <taxon>Endopterygota</taxon>
        <taxon>Diptera</taxon>
        <taxon>Brachycera</taxon>
        <taxon>Muscomorpha</taxon>
        <taxon>Ephydroidea</taxon>
        <taxon>Drosophilidae</taxon>
        <taxon>Drosophila</taxon>
        <taxon>Sophophora</taxon>
    </lineage>
</organism>
<dbReference type="InterPro" id="IPR036236">
    <property type="entry name" value="Znf_C2H2_sf"/>
</dbReference>
<evidence type="ECO:0000313" key="6">
    <source>
        <dbReference type="Proteomes" id="UP000001819"/>
    </source>
</evidence>
<dbReference type="SUPFAM" id="SSF57667">
    <property type="entry name" value="beta-beta-alpha zinc fingers"/>
    <property type="match status" value="1"/>
</dbReference>
<name>A0A6I8VEE1_DROPS</name>
<dbReference type="PROSITE" id="PS51800">
    <property type="entry name" value="ZF_CHHC_U11_48K"/>
    <property type="match status" value="2"/>
</dbReference>
<dbReference type="KEGG" id="dpo:6898326"/>
<dbReference type="InParanoid" id="A0A6I8VEE1"/>
<protein>
    <submittedName>
        <fullName evidence="7">Gametocyte-specific factor 1 homolog</fullName>
    </submittedName>
</protein>
<proteinExistence type="predicted"/>
<feature type="domain" description="CHHC U11-48K-type" evidence="5">
    <location>
        <begin position="8"/>
        <end position="35"/>
    </location>
</feature>
<dbReference type="PANTHER" id="PTHR21402:SF5">
    <property type="entry name" value="GAMETOCYTE SPECIFIC FACTOR 1"/>
    <property type="match status" value="1"/>
</dbReference>
<dbReference type="RefSeq" id="XP_015039526.2">
    <property type="nucleotide sequence ID" value="XM_015184040.2"/>
</dbReference>
<feature type="compositionally biased region" description="Basic and acidic residues" evidence="4">
    <location>
        <begin position="95"/>
        <end position="123"/>
    </location>
</feature>
<reference evidence="7" key="2">
    <citation type="submission" date="2025-08" db="UniProtKB">
        <authorList>
            <consortium name="RefSeq"/>
        </authorList>
    </citation>
    <scope>IDENTIFICATION</scope>
    <source>
        <strain evidence="7">MV-25-SWS-2005</strain>
        <tissue evidence="7">Whole body</tissue>
    </source>
</reference>
<feature type="domain" description="CHHC U11-48K-type" evidence="5">
    <location>
        <begin position="40"/>
        <end position="67"/>
    </location>
</feature>
<dbReference type="InterPro" id="IPR051591">
    <property type="entry name" value="UPF0224_FAM112_RNA_Proc"/>
</dbReference>
<keyword evidence="3" id="KW-0862">Zinc</keyword>
<keyword evidence="6" id="KW-1185">Reference proteome</keyword>
<gene>
    <name evidence="7" type="primary">LOC6898326</name>
</gene>
<evidence type="ECO:0000313" key="7">
    <source>
        <dbReference type="RefSeq" id="XP_015039526.2"/>
    </source>
</evidence>
<dbReference type="PANTHER" id="PTHR21402">
    <property type="entry name" value="GAMETOCYTE SPECIFIC FACTOR 1-RELATED"/>
    <property type="match status" value="1"/>
</dbReference>
<dbReference type="Pfam" id="PF05253">
    <property type="entry name" value="zf-U11-48K"/>
    <property type="match status" value="2"/>
</dbReference>
<reference evidence="6" key="1">
    <citation type="submission" date="2024-06" db="UniProtKB">
        <authorList>
            <consortium name="RefSeq"/>
        </authorList>
    </citation>
    <scope>NUCLEOTIDE SEQUENCE [LARGE SCALE GENOMIC DNA]</scope>
    <source>
        <strain evidence="6">MV2-25</strain>
    </source>
</reference>
<feature type="region of interest" description="Disordered" evidence="4">
    <location>
        <begin position="95"/>
        <end position="140"/>
    </location>
</feature>